<dbReference type="OrthoDB" id="161540at2"/>
<evidence type="ECO:0000256" key="3">
    <source>
        <dbReference type="ARBA" id="ARBA00022516"/>
    </source>
</evidence>
<dbReference type="Proteomes" id="UP000057609">
    <property type="component" value="Chromosome"/>
</dbReference>
<evidence type="ECO:0000259" key="12">
    <source>
        <dbReference type="Pfam" id="PF00892"/>
    </source>
</evidence>
<sequence length="126" mass="13678">MLKTFIVMLMAVSAGTIGDILLAKGMKELGDISAMNLRGILNVAFQALTTPKLIIGTAMLAVFFFLWLAVLSWEDLSVALPMQALNYVLVAFLSQWFLGETVTPMRWAGTVLVCVGVMLITRSGAH</sequence>
<keyword evidence="4" id="KW-0997">Cell inner membrane</keyword>
<evidence type="ECO:0000256" key="4">
    <source>
        <dbReference type="ARBA" id="ARBA00022519"/>
    </source>
</evidence>
<feature type="transmembrane region" description="Helical" evidence="11">
    <location>
        <begin position="53"/>
        <end position="71"/>
    </location>
</feature>
<dbReference type="Gene3D" id="1.10.3730.20">
    <property type="match status" value="1"/>
</dbReference>
<keyword evidence="8 11" id="KW-1133">Transmembrane helix</keyword>
<protein>
    <submittedName>
        <fullName evidence="13">Membrane protein</fullName>
    </submittedName>
</protein>
<dbReference type="GO" id="GO:0022857">
    <property type="term" value="F:transmembrane transporter activity"/>
    <property type="evidence" value="ECO:0007669"/>
    <property type="project" value="InterPro"/>
</dbReference>
<evidence type="ECO:0000256" key="11">
    <source>
        <dbReference type="SAM" id="Phobius"/>
    </source>
</evidence>
<dbReference type="InterPro" id="IPR000390">
    <property type="entry name" value="Small_drug/metabolite_transptr"/>
</dbReference>
<dbReference type="STRING" id="345632.GPICK_05830"/>
<dbReference type="InterPro" id="IPR000620">
    <property type="entry name" value="EamA_dom"/>
</dbReference>
<keyword evidence="14" id="KW-1185">Reference proteome</keyword>
<dbReference type="SUPFAM" id="SSF103481">
    <property type="entry name" value="Multidrug resistance efflux transporter EmrE"/>
    <property type="match status" value="1"/>
</dbReference>
<dbReference type="EMBL" id="CP009788">
    <property type="protein sequence ID" value="AJE02946.1"/>
    <property type="molecule type" value="Genomic_DNA"/>
</dbReference>
<dbReference type="AlphaFoldDB" id="A0A0B5BFW0"/>
<evidence type="ECO:0000256" key="8">
    <source>
        <dbReference type="ARBA" id="ARBA00022989"/>
    </source>
</evidence>
<keyword evidence="7" id="KW-0448">Lipopolysaccharide biosynthesis</keyword>
<keyword evidence="10 11" id="KW-0472">Membrane</keyword>
<dbReference type="KEGG" id="gpi:GPICK_05830"/>
<dbReference type="GO" id="GO:0009103">
    <property type="term" value="P:lipopolysaccharide biosynthetic process"/>
    <property type="evidence" value="ECO:0007669"/>
    <property type="project" value="UniProtKB-KW"/>
</dbReference>
<keyword evidence="5" id="KW-0441">Lipid A biosynthesis</keyword>
<feature type="transmembrane region" description="Helical" evidence="11">
    <location>
        <begin position="78"/>
        <end position="98"/>
    </location>
</feature>
<dbReference type="Pfam" id="PF00892">
    <property type="entry name" value="EamA"/>
    <property type="match status" value="1"/>
</dbReference>
<dbReference type="InterPro" id="IPR037185">
    <property type="entry name" value="EmrE-like"/>
</dbReference>
<accession>A0A0B5BFW0</accession>
<evidence type="ECO:0000256" key="7">
    <source>
        <dbReference type="ARBA" id="ARBA00022985"/>
    </source>
</evidence>
<keyword evidence="6 11" id="KW-0812">Transmembrane</keyword>
<dbReference type="GO" id="GO:0005886">
    <property type="term" value="C:plasma membrane"/>
    <property type="evidence" value="ECO:0007669"/>
    <property type="project" value="UniProtKB-SubCell"/>
</dbReference>
<gene>
    <name evidence="13" type="ORF">GPICK_05830</name>
</gene>
<reference evidence="13 14" key="1">
    <citation type="journal article" date="2015" name="Genome Announc.">
        <title>Complete Genome of Geobacter pickeringii G13T, a Metal-Reducing Isolate from Sedimentary Kaolin Deposits.</title>
        <authorList>
            <person name="Badalamenti J.P."/>
            <person name="Bond D.R."/>
        </authorList>
    </citation>
    <scope>NUCLEOTIDE SEQUENCE [LARGE SCALE GENOMIC DNA]</scope>
    <source>
        <strain evidence="13 14">G13</strain>
    </source>
</reference>
<evidence type="ECO:0000256" key="10">
    <source>
        <dbReference type="ARBA" id="ARBA00023136"/>
    </source>
</evidence>
<dbReference type="HOGENOM" id="CLU_131462_2_0_7"/>
<evidence type="ECO:0000256" key="9">
    <source>
        <dbReference type="ARBA" id="ARBA00023098"/>
    </source>
</evidence>
<dbReference type="RefSeq" id="WP_039741268.1">
    <property type="nucleotide sequence ID" value="NZ_CP009788.1"/>
</dbReference>
<feature type="domain" description="EamA" evidence="12">
    <location>
        <begin position="53"/>
        <end position="121"/>
    </location>
</feature>
<feature type="transmembrane region" description="Helical" evidence="11">
    <location>
        <begin position="104"/>
        <end position="121"/>
    </location>
</feature>
<evidence type="ECO:0000313" key="13">
    <source>
        <dbReference type="EMBL" id="AJE02946.1"/>
    </source>
</evidence>
<name>A0A0B5BFW0_9BACT</name>
<evidence type="ECO:0000256" key="5">
    <source>
        <dbReference type="ARBA" id="ARBA00022556"/>
    </source>
</evidence>
<dbReference type="GO" id="GO:0009245">
    <property type="term" value="P:lipid A biosynthetic process"/>
    <property type="evidence" value="ECO:0007669"/>
    <property type="project" value="UniProtKB-KW"/>
</dbReference>
<dbReference type="PANTHER" id="PTHR30561">
    <property type="entry name" value="SMR FAMILY PROTON-DEPENDENT DRUG EFFLUX TRANSPORTER SUGE"/>
    <property type="match status" value="1"/>
</dbReference>
<proteinExistence type="predicted"/>
<dbReference type="PANTHER" id="PTHR30561:SF9">
    <property type="entry name" value="4-AMINO-4-DEOXY-L-ARABINOSE-PHOSPHOUNDECAPRENOL FLIPPASE SUBUNIT ARNF-RELATED"/>
    <property type="match status" value="1"/>
</dbReference>
<organism evidence="13 14">
    <name type="scientific">Geobacter pickeringii</name>
    <dbReference type="NCBI Taxonomy" id="345632"/>
    <lineage>
        <taxon>Bacteria</taxon>
        <taxon>Pseudomonadati</taxon>
        <taxon>Thermodesulfobacteriota</taxon>
        <taxon>Desulfuromonadia</taxon>
        <taxon>Geobacterales</taxon>
        <taxon>Geobacteraceae</taxon>
        <taxon>Geobacter</taxon>
    </lineage>
</organism>
<evidence type="ECO:0000256" key="2">
    <source>
        <dbReference type="ARBA" id="ARBA00022475"/>
    </source>
</evidence>
<keyword evidence="2" id="KW-1003">Cell membrane</keyword>
<keyword evidence="3" id="KW-0444">Lipid biosynthesis</keyword>
<keyword evidence="9" id="KW-0443">Lipid metabolism</keyword>
<evidence type="ECO:0000256" key="1">
    <source>
        <dbReference type="ARBA" id="ARBA00004651"/>
    </source>
</evidence>
<evidence type="ECO:0000313" key="14">
    <source>
        <dbReference type="Proteomes" id="UP000057609"/>
    </source>
</evidence>
<comment type="subcellular location">
    <subcellularLocation>
        <location evidence="1">Cell membrane</location>
        <topology evidence="1">Multi-pass membrane protein</topology>
    </subcellularLocation>
</comment>
<evidence type="ECO:0000256" key="6">
    <source>
        <dbReference type="ARBA" id="ARBA00022692"/>
    </source>
</evidence>